<accession>A0A7J5YV08</accession>
<sequence length="130" mass="14788">MVDKLKKSGVPNLAPNCCPQKASRGKLEVTIIRGWNLKGDLTGRTESYAKMTYGSFRSRTHMIRSNNPWWNSYYNLGEVDTHGGLKVEVWDEDLNFDDRLGSCVVYLRQGTHKYSCPANVGGFEFQYTLT</sequence>
<evidence type="ECO:0000313" key="2">
    <source>
        <dbReference type="EMBL" id="KAF3852569.1"/>
    </source>
</evidence>
<gene>
    <name evidence="2" type="ORF">F7725_005924</name>
</gene>
<proteinExistence type="predicted"/>
<dbReference type="GO" id="GO:0001771">
    <property type="term" value="P:immunological synapse formation"/>
    <property type="evidence" value="ECO:0007669"/>
    <property type="project" value="TreeGrafter"/>
</dbReference>
<comment type="caution">
    <text evidence="2">The sequence shown here is derived from an EMBL/GenBank/DDBJ whole genome shotgun (WGS) entry which is preliminary data.</text>
</comment>
<dbReference type="SMART" id="SM00239">
    <property type="entry name" value="C2"/>
    <property type="match status" value="1"/>
</dbReference>
<dbReference type="Gene3D" id="2.60.40.150">
    <property type="entry name" value="C2 domain"/>
    <property type="match status" value="1"/>
</dbReference>
<dbReference type="InterPro" id="IPR035892">
    <property type="entry name" value="C2_domain_sf"/>
</dbReference>
<protein>
    <recommendedName>
        <fullName evidence="1">C2 domain-containing protein</fullName>
    </recommendedName>
</protein>
<dbReference type="PANTHER" id="PTHR46096">
    <property type="entry name" value="PERFORIN-1"/>
    <property type="match status" value="1"/>
</dbReference>
<dbReference type="SUPFAM" id="SSF49562">
    <property type="entry name" value="C2 domain (Calcium/lipid-binding domain, CaLB)"/>
    <property type="match status" value="1"/>
</dbReference>
<dbReference type="InterPro" id="IPR052784">
    <property type="entry name" value="Perforin-1_pore-forming"/>
</dbReference>
<organism evidence="2 3">
    <name type="scientific">Dissostichus mawsoni</name>
    <name type="common">Antarctic cod</name>
    <dbReference type="NCBI Taxonomy" id="36200"/>
    <lineage>
        <taxon>Eukaryota</taxon>
        <taxon>Metazoa</taxon>
        <taxon>Chordata</taxon>
        <taxon>Craniata</taxon>
        <taxon>Vertebrata</taxon>
        <taxon>Euteleostomi</taxon>
        <taxon>Actinopterygii</taxon>
        <taxon>Neopterygii</taxon>
        <taxon>Teleostei</taxon>
        <taxon>Neoteleostei</taxon>
        <taxon>Acanthomorphata</taxon>
        <taxon>Eupercaria</taxon>
        <taxon>Perciformes</taxon>
        <taxon>Notothenioidei</taxon>
        <taxon>Nototheniidae</taxon>
        <taxon>Dissostichus</taxon>
    </lineage>
</organism>
<dbReference type="GO" id="GO:0001913">
    <property type="term" value="P:T cell mediated cytotoxicity"/>
    <property type="evidence" value="ECO:0007669"/>
    <property type="project" value="TreeGrafter"/>
</dbReference>
<dbReference type="PROSITE" id="PS50004">
    <property type="entry name" value="C2"/>
    <property type="match status" value="1"/>
</dbReference>
<dbReference type="OrthoDB" id="73919at2759"/>
<dbReference type="GO" id="GO:0051607">
    <property type="term" value="P:defense response to virus"/>
    <property type="evidence" value="ECO:0007669"/>
    <property type="project" value="TreeGrafter"/>
</dbReference>
<dbReference type="Pfam" id="PF00168">
    <property type="entry name" value="C2"/>
    <property type="match status" value="1"/>
</dbReference>
<evidence type="ECO:0000313" key="3">
    <source>
        <dbReference type="Proteomes" id="UP000518266"/>
    </source>
</evidence>
<feature type="domain" description="C2" evidence="1">
    <location>
        <begin position="7"/>
        <end position="120"/>
    </location>
</feature>
<dbReference type="GO" id="GO:0016020">
    <property type="term" value="C:membrane"/>
    <property type="evidence" value="ECO:0007669"/>
    <property type="project" value="TreeGrafter"/>
</dbReference>
<dbReference type="EMBL" id="JAAKFY010000009">
    <property type="protein sequence ID" value="KAF3852569.1"/>
    <property type="molecule type" value="Genomic_DNA"/>
</dbReference>
<reference evidence="2 3" key="1">
    <citation type="submission" date="2020-03" db="EMBL/GenBank/DDBJ databases">
        <title>Dissostichus mawsoni Genome sequencing and assembly.</title>
        <authorList>
            <person name="Park H."/>
        </authorList>
    </citation>
    <scope>NUCLEOTIDE SEQUENCE [LARGE SCALE GENOMIC DNA]</scope>
    <source>
        <strain evidence="2">DM0001</strain>
        <tissue evidence="2">Muscle</tissue>
    </source>
</reference>
<dbReference type="PANTHER" id="PTHR46096:SF1">
    <property type="entry name" value="PERFORIN 1.5"/>
    <property type="match status" value="1"/>
</dbReference>
<dbReference type="Proteomes" id="UP000518266">
    <property type="component" value="Unassembled WGS sequence"/>
</dbReference>
<name>A0A7J5YV08_DISMA</name>
<evidence type="ECO:0000259" key="1">
    <source>
        <dbReference type="PROSITE" id="PS50004"/>
    </source>
</evidence>
<dbReference type="GO" id="GO:0022829">
    <property type="term" value="F:wide pore channel activity"/>
    <property type="evidence" value="ECO:0007669"/>
    <property type="project" value="TreeGrafter"/>
</dbReference>
<dbReference type="InterPro" id="IPR000008">
    <property type="entry name" value="C2_dom"/>
</dbReference>
<keyword evidence="3" id="KW-1185">Reference proteome</keyword>
<dbReference type="AlphaFoldDB" id="A0A7J5YV08"/>